<dbReference type="EMBL" id="BMQM01000015">
    <property type="protein sequence ID" value="GGR61349.1"/>
    <property type="molecule type" value="Genomic_DNA"/>
</dbReference>
<gene>
    <name evidence="1" type="ORF">GCM10008959_24180</name>
</gene>
<evidence type="ECO:0000313" key="1">
    <source>
        <dbReference type="EMBL" id="GGR61349.1"/>
    </source>
</evidence>
<keyword evidence="2" id="KW-1185">Reference proteome</keyword>
<reference evidence="2" key="1">
    <citation type="journal article" date="2019" name="Int. J. Syst. Evol. Microbiol.">
        <title>The Global Catalogue of Microorganisms (GCM) 10K type strain sequencing project: providing services to taxonomists for standard genome sequencing and annotation.</title>
        <authorList>
            <consortium name="The Broad Institute Genomics Platform"/>
            <consortium name="The Broad Institute Genome Sequencing Center for Infectious Disease"/>
            <person name="Wu L."/>
            <person name="Ma J."/>
        </authorList>
    </citation>
    <scope>NUCLEOTIDE SEQUENCE [LARGE SCALE GENOMIC DNA]</scope>
    <source>
        <strain evidence="2">JCM 31404</strain>
    </source>
</reference>
<evidence type="ECO:0000313" key="2">
    <source>
        <dbReference type="Proteomes" id="UP000634308"/>
    </source>
</evidence>
<dbReference type="Proteomes" id="UP000634308">
    <property type="component" value="Unassembled WGS sequence"/>
</dbReference>
<evidence type="ECO:0008006" key="3">
    <source>
        <dbReference type="Google" id="ProtNLM"/>
    </source>
</evidence>
<proteinExistence type="predicted"/>
<comment type="caution">
    <text evidence="1">The sequence shown here is derived from an EMBL/GenBank/DDBJ whole genome shotgun (WGS) entry which is preliminary data.</text>
</comment>
<organism evidence="1 2">
    <name type="scientific">Deinococcus seoulensis</name>
    <dbReference type="NCBI Taxonomy" id="1837379"/>
    <lineage>
        <taxon>Bacteria</taxon>
        <taxon>Thermotogati</taxon>
        <taxon>Deinococcota</taxon>
        <taxon>Deinococci</taxon>
        <taxon>Deinococcales</taxon>
        <taxon>Deinococcaceae</taxon>
        <taxon>Deinococcus</taxon>
    </lineage>
</organism>
<accession>A0ABQ2RSK4</accession>
<name>A0ABQ2RSK4_9DEIO</name>
<dbReference type="RefSeq" id="WP_189065245.1">
    <property type="nucleotide sequence ID" value="NZ_BMQM01000015.1"/>
</dbReference>
<sequence length="150" mass="16674">MPDDLDQKRTLLLNWLTSHDAHRVALHDGGPIETPQILTRLRAALPNPEESVYILVRRDAPTMPIYVGRAAQPVSRWKGHLRSLLEPTSRADAWRAHFQHDLDLYVVPVTAMQGPPIPGFPVTVGAVEAQLISLAQDTSPALLNREGVQR</sequence>
<protein>
    <recommendedName>
        <fullName evidence="3">GIY-YIG nuclease family protein</fullName>
    </recommendedName>
</protein>